<name>A0A4R3KJH0_9BACI</name>
<dbReference type="EMBL" id="SMAB01000003">
    <property type="protein sequence ID" value="TCS83818.1"/>
    <property type="molecule type" value="Genomic_DNA"/>
</dbReference>
<comment type="similarity">
    <text evidence="1">Belongs to the bacterial solute-binding protein 1 family.</text>
</comment>
<keyword evidence="3 4" id="KW-0732">Signal</keyword>
<dbReference type="GO" id="GO:0055052">
    <property type="term" value="C:ATP-binding cassette (ABC) transporter complex, substrate-binding subunit-containing"/>
    <property type="evidence" value="ECO:0007669"/>
    <property type="project" value="TreeGrafter"/>
</dbReference>
<dbReference type="GO" id="GO:1901982">
    <property type="term" value="F:maltose binding"/>
    <property type="evidence" value="ECO:0007669"/>
    <property type="project" value="TreeGrafter"/>
</dbReference>
<dbReference type="PANTHER" id="PTHR30061">
    <property type="entry name" value="MALTOSE-BINDING PERIPLASMIC PROTEIN"/>
    <property type="match status" value="1"/>
</dbReference>
<dbReference type="Pfam" id="PF13416">
    <property type="entry name" value="SBP_bac_8"/>
    <property type="match status" value="1"/>
</dbReference>
<sequence>MKKFFSIFLSIMILAVFSLGCSLDGDQKQIVSETKPKKLVVWDEIGKTAGIEPALNRFEQQYGIKVEVKEVDITKMLELLYQEGLAGNAADVITMPHTQLGQAVTRGLVMPIKVDKALVSQFNESAINALTYKGVLFGLPRSIETPIFIYNKKLMAQAPITFDELYTFSKEFTKYGYYGFLAPWDNYYFAHGIISGFGGYVFGEKEGIPSPKDLGLNNQGAVQGLEYIQKWYAEGLFPKEIIGESGTQTMDGLFTAGKVAAVMNDPRAIQTYKNATIDIGIAPMPSLPNGKPVKTFLNVKGWFVTPYSKNQGWATKLIEWLTNPENAKIHFEKTGEIPPLKQLISDPMIVNNEEAKAILLQSQNADPIPNLPEMAEVWNPMTKALQLTVTNRLEPQKALDEAVNAIIQRIQANQGK</sequence>
<dbReference type="InterPro" id="IPR006059">
    <property type="entry name" value="SBP"/>
</dbReference>
<keyword evidence="6" id="KW-1185">Reference proteome</keyword>
<dbReference type="RefSeq" id="WP_132767218.1">
    <property type="nucleotide sequence ID" value="NZ_SMAB01000003.1"/>
</dbReference>
<dbReference type="SUPFAM" id="SSF53850">
    <property type="entry name" value="Periplasmic binding protein-like II"/>
    <property type="match status" value="1"/>
</dbReference>
<dbReference type="AlphaFoldDB" id="A0A4R3KJH0"/>
<dbReference type="PROSITE" id="PS51257">
    <property type="entry name" value="PROKAR_LIPOPROTEIN"/>
    <property type="match status" value="1"/>
</dbReference>
<dbReference type="PANTHER" id="PTHR30061:SF50">
    <property type="entry name" value="MALTOSE_MALTODEXTRIN-BINDING PERIPLASMIC PROTEIN"/>
    <property type="match status" value="1"/>
</dbReference>
<dbReference type="GO" id="GO:0015768">
    <property type="term" value="P:maltose transport"/>
    <property type="evidence" value="ECO:0007669"/>
    <property type="project" value="TreeGrafter"/>
</dbReference>
<feature type="chain" id="PRO_5039715812" evidence="4">
    <location>
        <begin position="21"/>
        <end position="416"/>
    </location>
</feature>
<accession>A0A4R3KJH0</accession>
<evidence type="ECO:0000256" key="1">
    <source>
        <dbReference type="ARBA" id="ARBA00008520"/>
    </source>
</evidence>
<protein>
    <submittedName>
        <fullName evidence="5">Carbohydrate ABC transporter substrate-binding protein (CUT1 family)</fullName>
    </submittedName>
</protein>
<evidence type="ECO:0000256" key="4">
    <source>
        <dbReference type="SAM" id="SignalP"/>
    </source>
</evidence>
<evidence type="ECO:0000256" key="3">
    <source>
        <dbReference type="ARBA" id="ARBA00022729"/>
    </source>
</evidence>
<dbReference type="OrthoDB" id="9766758at2"/>
<dbReference type="Gene3D" id="3.40.190.10">
    <property type="entry name" value="Periplasmic binding protein-like II"/>
    <property type="match status" value="2"/>
</dbReference>
<dbReference type="GO" id="GO:0042956">
    <property type="term" value="P:maltodextrin transmembrane transport"/>
    <property type="evidence" value="ECO:0007669"/>
    <property type="project" value="TreeGrafter"/>
</dbReference>
<dbReference type="Proteomes" id="UP000295788">
    <property type="component" value="Unassembled WGS sequence"/>
</dbReference>
<proteinExistence type="inferred from homology"/>
<gene>
    <name evidence="5" type="ORF">EDD72_103144</name>
</gene>
<organism evidence="5 6">
    <name type="scientific">Tepidibacillus fermentans</name>
    <dbReference type="NCBI Taxonomy" id="1281767"/>
    <lineage>
        <taxon>Bacteria</taxon>
        <taxon>Bacillati</taxon>
        <taxon>Bacillota</taxon>
        <taxon>Bacilli</taxon>
        <taxon>Bacillales</taxon>
        <taxon>Bacillaceae</taxon>
        <taxon>Tepidibacillus</taxon>
    </lineage>
</organism>
<comment type="caution">
    <text evidence="5">The sequence shown here is derived from an EMBL/GenBank/DDBJ whole genome shotgun (WGS) entry which is preliminary data.</text>
</comment>
<evidence type="ECO:0000313" key="6">
    <source>
        <dbReference type="Proteomes" id="UP000295788"/>
    </source>
</evidence>
<feature type="signal peptide" evidence="4">
    <location>
        <begin position="1"/>
        <end position="20"/>
    </location>
</feature>
<reference evidence="5 6" key="1">
    <citation type="submission" date="2019-03" db="EMBL/GenBank/DDBJ databases">
        <title>Genomic Encyclopedia of Type Strains, Phase IV (KMG-IV): sequencing the most valuable type-strain genomes for metagenomic binning, comparative biology and taxonomic classification.</title>
        <authorList>
            <person name="Goeker M."/>
        </authorList>
    </citation>
    <scope>NUCLEOTIDE SEQUENCE [LARGE SCALE GENOMIC DNA]</scope>
    <source>
        <strain evidence="5 6">DSM 23802</strain>
    </source>
</reference>
<keyword evidence="2" id="KW-0813">Transport</keyword>
<evidence type="ECO:0000313" key="5">
    <source>
        <dbReference type="EMBL" id="TCS83818.1"/>
    </source>
</evidence>
<evidence type="ECO:0000256" key="2">
    <source>
        <dbReference type="ARBA" id="ARBA00022448"/>
    </source>
</evidence>